<evidence type="ECO:0000259" key="4">
    <source>
        <dbReference type="Pfam" id="PF01168"/>
    </source>
</evidence>
<dbReference type="PANTHER" id="PTHR30511:SF3">
    <property type="entry name" value="LYSINE RACEMASE"/>
    <property type="match status" value="1"/>
</dbReference>
<evidence type="ECO:0000256" key="3">
    <source>
        <dbReference type="ARBA" id="ARBA00023235"/>
    </source>
</evidence>
<dbReference type="GO" id="GO:0008784">
    <property type="term" value="F:alanine racemase activity"/>
    <property type="evidence" value="ECO:0007669"/>
    <property type="project" value="TreeGrafter"/>
</dbReference>
<comment type="cofactor">
    <cofactor evidence="1">
        <name>pyridoxal 5'-phosphate</name>
        <dbReference type="ChEBI" id="CHEBI:597326"/>
    </cofactor>
</comment>
<reference evidence="5 6" key="1">
    <citation type="submission" date="2018-06" db="EMBL/GenBank/DDBJ databases">
        <authorList>
            <consortium name="Pathogen Informatics"/>
            <person name="Doyle S."/>
        </authorList>
    </citation>
    <scope>NUCLEOTIDE SEQUENCE [LARGE SCALE GENOMIC DNA]</scope>
    <source>
        <strain evidence="5 6">NCTC11807</strain>
    </source>
</reference>
<dbReference type="InterPro" id="IPR001608">
    <property type="entry name" value="Ala_racemase_N"/>
</dbReference>
<dbReference type="PANTHER" id="PTHR30511">
    <property type="entry name" value="ALANINE RACEMASE"/>
    <property type="match status" value="1"/>
</dbReference>
<evidence type="ECO:0000313" key="6">
    <source>
        <dbReference type="Proteomes" id="UP000255425"/>
    </source>
</evidence>
<dbReference type="Proteomes" id="UP000255425">
    <property type="component" value="Unassembled WGS sequence"/>
</dbReference>
<dbReference type="SUPFAM" id="SSF51419">
    <property type="entry name" value="PLP-binding barrel"/>
    <property type="match status" value="1"/>
</dbReference>
<evidence type="ECO:0000313" key="5">
    <source>
        <dbReference type="EMBL" id="SUM69642.1"/>
    </source>
</evidence>
<dbReference type="GO" id="GO:0030170">
    <property type="term" value="F:pyridoxal phosphate binding"/>
    <property type="evidence" value="ECO:0007669"/>
    <property type="project" value="TreeGrafter"/>
</dbReference>
<keyword evidence="2" id="KW-0663">Pyridoxal phosphate</keyword>
<dbReference type="EMBL" id="UHDZ01000001">
    <property type="protein sequence ID" value="SUM69642.1"/>
    <property type="molecule type" value="Genomic_DNA"/>
</dbReference>
<dbReference type="CDD" id="cd06815">
    <property type="entry name" value="PLPDE_III_AR_like_1"/>
    <property type="match status" value="1"/>
</dbReference>
<dbReference type="Gene3D" id="3.20.20.10">
    <property type="entry name" value="Alanine racemase"/>
    <property type="match status" value="1"/>
</dbReference>
<evidence type="ECO:0000256" key="2">
    <source>
        <dbReference type="ARBA" id="ARBA00022898"/>
    </source>
</evidence>
<keyword evidence="3" id="KW-0413">Isomerase</keyword>
<gene>
    <name evidence="5" type="ORF">NCTC11807_00894</name>
</gene>
<dbReference type="GeneID" id="63934719"/>
<keyword evidence="6" id="KW-1185">Reference proteome</keyword>
<proteinExistence type="predicted"/>
<feature type="domain" description="Alanine racemase N-terminal" evidence="4">
    <location>
        <begin position="6"/>
        <end position="219"/>
    </location>
</feature>
<accession>A0A380H338</accession>
<dbReference type="RefSeq" id="WP_115312877.1">
    <property type="nucleotide sequence ID" value="NZ_CP066042.1"/>
</dbReference>
<dbReference type="InterPro" id="IPR000821">
    <property type="entry name" value="Ala_racemase"/>
</dbReference>
<dbReference type="AlphaFoldDB" id="A0A380H338"/>
<dbReference type="GO" id="GO:0005829">
    <property type="term" value="C:cytosol"/>
    <property type="evidence" value="ECO:0007669"/>
    <property type="project" value="TreeGrafter"/>
</dbReference>
<evidence type="ECO:0000256" key="1">
    <source>
        <dbReference type="ARBA" id="ARBA00001933"/>
    </source>
</evidence>
<dbReference type="Pfam" id="PF01168">
    <property type="entry name" value="Ala_racemase_N"/>
    <property type="match status" value="1"/>
</dbReference>
<protein>
    <submittedName>
        <fullName evidence="5">Alanine racemase</fullName>
    </submittedName>
</protein>
<organism evidence="5 6">
    <name type="scientific">Staphylococcus saccharolyticus</name>
    <dbReference type="NCBI Taxonomy" id="33028"/>
    <lineage>
        <taxon>Bacteria</taxon>
        <taxon>Bacillati</taxon>
        <taxon>Bacillota</taxon>
        <taxon>Bacilli</taxon>
        <taxon>Bacillales</taxon>
        <taxon>Staphylococcaceae</taxon>
        <taxon>Staphylococcus</taxon>
    </lineage>
</organism>
<dbReference type="InterPro" id="IPR029066">
    <property type="entry name" value="PLP-binding_barrel"/>
</dbReference>
<sequence length="353" mass="40245">MARINVNLSKIKYNAKVLQTVLERKNIHFTPVVKCVAGDKRIVSTIESLGITHFAESRLDNIERLKDLKVTFTLLRAPSESEFDSMISNVEISIQTELGTIRKLNTIAKRLSMTHQIMLMIDWKDGREGVLTYDMIDYVNEIQKLSHIELVGIAFNFMCFKSLAPDENDIFMMNQFVTAIEQEMGYKFKVVSGGNSSMLPQTMYNNLGEINDLRIGEALIRGVDTTTYKPIASLYQDAIVLEAEIIEIKPRLNQGTNQSYLQAIVDIGYLDTFTDGIQPVANEIKIIGASSDHLMIDLNNQDHYQVGDRIQFSLNYEALSQSMYMKNLTKTYIYDSKIQTLIENFNTPEYSRN</sequence>
<name>A0A380H338_9STAP</name>